<keyword evidence="2" id="KW-1185">Reference proteome</keyword>
<accession>A0ABR3NE89</accession>
<proteinExistence type="predicted"/>
<name>A0ABR3NE89_9TELE</name>
<evidence type="ECO:0000313" key="1">
    <source>
        <dbReference type="EMBL" id="KAL1275285.1"/>
    </source>
</evidence>
<comment type="caution">
    <text evidence="1">The sequence shown here is derived from an EMBL/GenBank/DDBJ whole genome shotgun (WGS) entry which is preliminary data.</text>
</comment>
<sequence>MHQAVCSMFDSDTRVCQLQATCTVILTLEHHYALITHLQTECRSESMRSSHMKAAPLSRDRNLCTLVLRSAEVDSLMQLLSPPSFCQFDQNLGLK</sequence>
<gene>
    <name evidence="1" type="ORF">QQF64_034908</name>
</gene>
<protein>
    <submittedName>
        <fullName evidence="1">Uncharacterized protein</fullName>
    </submittedName>
</protein>
<dbReference type="EMBL" id="JAYMGO010000004">
    <property type="protein sequence ID" value="KAL1275285.1"/>
    <property type="molecule type" value="Genomic_DNA"/>
</dbReference>
<organism evidence="1 2">
    <name type="scientific">Cirrhinus molitorella</name>
    <name type="common">mud carp</name>
    <dbReference type="NCBI Taxonomy" id="172907"/>
    <lineage>
        <taxon>Eukaryota</taxon>
        <taxon>Metazoa</taxon>
        <taxon>Chordata</taxon>
        <taxon>Craniata</taxon>
        <taxon>Vertebrata</taxon>
        <taxon>Euteleostomi</taxon>
        <taxon>Actinopterygii</taxon>
        <taxon>Neopterygii</taxon>
        <taxon>Teleostei</taxon>
        <taxon>Ostariophysi</taxon>
        <taxon>Cypriniformes</taxon>
        <taxon>Cyprinidae</taxon>
        <taxon>Labeoninae</taxon>
        <taxon>Labeonini</taxon>
        <taxon>Cirrhinus</taxon>
    </lineage>
</organism>
<evidence type="ECO:0000313" key="2">
    <source>
        <dbReference type="Proteomes" id="UP001558613"/>
    </source>
</evidence>
<dbReference type="Proteomes" id="UP001558613">
    <property type="component" value="Unassembled WGS sequence"/>
</dbReference>
<reference evidence="1 2" key="1">
    <citation type="submission" date="2023-09" db="EMBL/GenBank/DDBJ databases">
        <authorList>
            <person name="Wang M."/>
        </authorList>
    </citation>
    <scope>NUCLEOTIDE SEQUENCE [LARGE SCALE GENOMIC DNA]</scope>
    <source>
        <strain evidence="1">GT-2023</strain>
        <tissue evidence="1">Liver</tissue>
    </source>
</reference>